<sequence length="335" mass="36324">MKSSFPWLSAICVLLAVAPFLLPDFWTLNILARALSLGIVALSLSFLVRYCNMVSLCQMSIAGVAGYVLALLSTNSTGLGVVVPWPYAIAAALLAATLFGALVGWVSYRSSDVYLLMLTLAIAVCTLFFIQQNMEVFNGFDGISGLAAPAFLADPDTRSDRLYWLIAAISILAFSAFSYAERTPLGMTLQAMRDNPRRFQALGYNMRNYRVIAFALAGAIAGVGGVLTTLYNAQVSPGTIDVQANVAILVMCVLGGQKRPAGAFLGALLYILLEVYSPQLFSRERFNLLLGSTFLLILYFSPDGLMGLLSHRSSRFAAKFRRGKAATLSIKRRHI</sequence>
<dbReference type="InterPro" id="IPR001851">
    <property type="entry name" value="ABC_transp_permease"/>
</dbReference>
<keyword evidence="8" id="KW-1185">Reference proteome</keyword>
<dbReference type="PANTHER" id="PTHR30482">
    <property type="entry name" value="HIGH-AFFINITY BRANCHED-CHAIN AMINO ACID TRANSPORT SYSTEM PERMEASE"/>
    <property type="match status" value="1"/>
</dbReference>
<organism evidence="7 8">
    <name type="scientific">Roseateles oligotrophus</name>
    <dbReference type="NCBI Taxonomy" id="1769250"/>
    <lineage>
        <taxon>Bacteria</taxon>
        <taxon>Pseudomonadati</taxon>
        <taxon>Pseudomonadota</taxon>
        <taxon>Betaproteobacteria</taxon>
        <taxon>Burkholderiales</taxon>
        <taxon>Sphaerotilaceae</taxon>
        <taxon>Roseateles</taxon>
    </lineage>
</organism>
<protein>
    <submittedName>
        <fullName evidence="7">Branched-chain amino acid transport system permease protein</fullName>
    </submittedName>
</protein>
<feature type="transmembrane region" description="Helical" evidence="6">
    <location>
        <begin position="5"/>
        <end position="22"/>
    </location>
</feature>
<dbReference type="GO" id="GO:0005886">
    <property type="term" value="C:plasma membrane"/>
    <property type="evidence" value="ECO:0007669"/>
    <property type="project" value="UniProtKB-SubCell"/>
</dbReference>
<comment type="subcellular location">
    <subcellularLocation>
        <location evidence="1">Cell membrane</location>
        <topology evidence="1">Multi-pass membrane protein</topology>
    </subcellularLocation>
</comment>
<dbReference type="InterPro" id="IPR043428">
    <property type="entry name" value="LivM-like"/>
</dbReference>
<feature type="transmembrane region" description="Helical" evidence="6">
    <location>
        <begin position="263"/>
        <end position="282"/>
    </location>
</feature>
<feature type="transmembrane region" description="Helical" evidence="6">
    <location>
        <begin position="211"/>
        <end position="231"/>
    </location>
</feature>
<keyword evidence="3 6" id="KW-0812">Transmembrane</keyword>
<dbReference type="Proteomes" id="UP000562027">
    <property type="component" value="Unassembled WGS sequence"/>
</dbReference>
<gene>
    <name evidence="7" type="ORF">HNP55_004791</name>
</gene>
<dbReference type="AlphaFoldDB" id="A0A840LDI8"/>
<keyword evidence="5 6" id="KW-0472">Membrane</keyword>
<dbReference type="EMBL" id="JACHLP010000018">
    <property type="protein sequence ID" value="MBB4846236.1"/>
    <property type="molecule type" value="Genomic_DNA"/>
</dbReference>
<evidence type="ECO:0000256" key="3">
    <source>
        <dbReference type="ARBA" id="ARBA00022692"/>
    </source>
</evidence>
<feature type="transmembrane region" description="Helical" evidence="6">
    <location>
        <begin position="55"/>
        <end position="73"/>
    </location>
</feature>
<dbReference type="PANTHER" id="PTHR30482:SF17">
    <property type="entry name" value="ABC TRANSPORTER ATP-BINDING PROTEIN"/>
    <property type="match status" value="1"/>
</dbReference>
<evidence type="ECO:0000256" key="4">
    <source>
        <dbReference type="ARBA" id="ARBA00022989"/>
    </source>
</evidence>
<keyword evidence="2" id="KW-1003">Cell membrane</keyword>
<comment type="caution">
    <text evidence="7">The sequence shown here is derived from an EMBL/GenBank/DDBJ whole genome shotgun (WGS) entry which is preliminary data.</text>
</comment>
<dbReference type="RefSeq" id="WP_184304857.1">
    <property type="nucleotide sequence ID" value="NZ_JACHLP010000018.1"/>
</dbReference>
<dbReference type="GO" id="GO:0015658">
    <property type="term" value="F:branched-chain amino acid transmembrane transporter activity"/>
    <property type="evidence" value="ECO:0007669"/>
    <property type="project" value="InterPro"/>
</dbReference>
<feature type="transmembrane region" description="Helical" evidence="6">
    <location>
        <begin position="162"/>
        <end position="180"/>
    </location>
</feature>
<evidence type="ECO:0000313" key="8">
    <source>
        <dbReference type="Proteomes" id="UP000562027"/>
    </source>
</evidence>
<feature type="transmembrane region" description="Helical" evidence="6">
    <location>
        <begin position="288"/>
        <end position="309"/>
    </location>
</feature>
<feature type="transmembrane region" description="Helical" evidence="6">
    <location>
        <begin position="28"/>
        <end position="48"/>
    </location>
</feature>
<feature type="transmembrane region" description="Helical" evidence="6">
    <location>
        <begin position="113"/>
        <end position="130"/>
    </location>
</feature>
<name>A0A840LDI8_9BURK</name>
<evidence type="ECO:0000256" key="5">
    <source>
        <dbReference type="ARBA" id="ARBA00023136"/>
    </source>
</evidence>
<evidence type="ECO:0000313" key="7">
    <source>
        <dbReference type="EMBL" id="MBB4846236.1"/>
    </source>
</evidence>
<evidence type="ECO:0000256" key="6">
    <source>
        <dbReference type="SAM" id="Phobius"/>
    </source>
</evidence>
<keyword evidence="4 6" id="KW-1133">Transmembrane helix</keyword>
<feature type="transmembrane region" description="Helical" evidence="6">
    <location>
        <begin position="85"/>
        <end position="106"/>
    </location>
</feature>
<dbReference type="CDD" id="cd06581">
    <property type="entry name" value="TM_PBP1_LivM_like"/>
    <property type="match status" value="1"/>
</dbReference>
<evidence type="ECO:0000256" key="2">
    <source>
        <dbReference type="ARBA" id="ARBA00022475"/>
    </source>
</evidence>
<accession>A0A840LDI8</accession>
<evidence type="ECO:0000256" key="1">
    <source>
        <dbReference type="ARBA" id="ARBA00004651"/>
    </source>
</evidence>
<proteinExistence type="predicted"/>
<reference evidence="7 8" key="1">
    <citation type="submission" date="2020-08" db="EMBL/GenBank/DDBJ databases">
        <title>Functional genomics of gut bacteria from endangered species of beetles.</title>
        <authorList>
            <person name="Carlos-Shanley C."/>
        </authorList>
    </citation>
    <scope>NUCLEOTIDE SEQUENCE [LARGE SCALE GENOMIC DNA]</scope>
    <source>
        <strain evidence="7 8">S00239</strain>
    </source>
</reference>
<dbReference type="Pfam" id="PF02653">
    <property type="entry name" value="BPD_transp_2"/>
    <property type="match status" value="1"/>
</dbReference>